<evidence type="ECO:0000256" key="2">
    <source>
        <dbReference type="ARBA" id="ARBA00023315"/>
    </source>
</evidence>
<dbReference type="InterPro" id="IPR000182">
    <property type="entry name" value="GNAT_dom"/>
</dbReference>
<gene>
    <name evidence="4" type="ORF">SAMN04489832_6033</name>
</gene>
<keyword evidence="1 4" id="KW-0808">Transferase</keyword>
<evidence type="ECO:0000313" key="5">
    <source>
        <dbReference type="Proteomes" id="UP000185124"/>
    </source>
</evidence>
<keyword evidence="2" id="KW-0012">Acyltransferase</keyword>
<dbReference type="Proteomes" id="UP000185124">
    <property type="component" value="Unassembled WGS sequence"/>
</dbReference>
<feature type="domain" description="N-acetyltransferase" evidence="3">
    <location>
        <begin position="3"/>
        <end position="152"/>
    </location>
</feature>
<dbReference type="EMBL" id="FSQT01000002">
    <property type="protein sequence ID" value="SIN36764.1"/>
    <property type="molecule type" value="Genomic_DNA"/>
</dbReference>
<evidence type="ECO:0000256" key="1">
    <source>
        <dbReference type="ARBA" id="ARBA00022679"/>
    </source>
</evidence>
<protein>
    <submittedName>
        <fullName evidence="4">Acetyltransferase (GNAT) domain-containing protein</fullName>
    </submittedName>
</protein>
<evidence type="ECO:0000259" key="3">
    <source>
        <dbReference type="PROSITE" id="PS51186"/>
    </source>
</evidence>
<dbReference type="AlphaFoldDB" id="A0A1N6AS76"/>
<dbReference type="CDD" id="cd04301">
    <property type="entry name" value="NAT_SF"/>
    <property type="match status" value="1"/>
</dbReference>
<dbReference type="SUPFAM" id="SSF55729">
    <property type="entry name" value="Acyl-CoA N-acyltransferases (Nat)"/>
    <property type="match status" value="1"/>
</dbReference>
<keyword evidence="5" id="KW-1185">Reference proteome</keyword>
<sequence length="152" mass="17177">MQVSVREATAADAAALGGLRWRRLTEERGYTGTNRAAFVELFSAWVTDHLSTHLPFLAEADDDVVGMAWLMVADRVPTPARRLRRSGDVQSVYVVPELRDRGIGAALLEAVLAEARKLDLEHVTVHSSKRAVPFYQRVGFQHDRLWLRWQPE</sequence>
<proteinExistence type="predicted"/>
<accession>A0A1N6AS76</accession>
<dbReference type="RefSeq" id="WP_074317506.1">
    <property type="nucleotide sequence ID" value="NZ_FSQT01000002.1"/>
</dbReference>
<dbReference type="Pfam" id="PF13673">
    <property type="entry name" value="Acetyltransf_10"/>
    <property type="match status" value="1"/>
</dbReference>
<name>A0A1N6AS76_9ACTN</name>
<dbReference type="OrthoDB" id="4936934at2"/>
<dbReference type="InterPro" id="IPR016181">
    <property type="entry name" value="Acyl_CoA_acyltransferase"/>
</dbReference>
<organism evidence="4 5">
    <name type="scientific">Micromonospora cremea</name>
    <dbReference type="NCBI Taxonomy" id="709881"/>
    <lineage>
        <taxon>Bacteria</taxon>
        <taxon>Bacillati</taxon>
        <taxon>Actinomycetota</taxon>
        <taxon>Actinomycetes</taxon>
        <taxon>Micromonosporales</taxon>
        <taxon>Micromonosporaceae</taxon>
        <taxon>Micromonospora</taxon>
    </lineage>
</organism>
<dbReference type="GO" id="GO:0016747">
    <property type="term" value="F:acyltransferase activity, transferring groups other than amino-acyl groups"/>
    <property type="evidence" value="ECO:0007669"/>
    <property type="project" value="InterPro"/>
</dbReference>
<dbReference type="Gene3D" id="3.40.630.30">
    <property type="match status" value="1"/>
</dbReference>
<dbReference type="InterPro" id="IPR050832">
    <property type="entry name" value="Bact_Acetyltransf"/>
</dbReference>
<dbReference type="PANTHER" id="PTHR43877">
    <property type="entry name" value="AMINOALKYLPHOSPHONATE N-ACETYLTRANSFERASE-RELATED-RELATED"/>
    <property type="match status" value="1"/>
</dbReference>
<reference evidence="5" key="1">
    <citation type="submission" date="2016-12" db="EMBL/GenBank/DDBJ databases">
        <authorList>
            <person name="Varghese N."/>
            <person name="Submissions S."/>
        </authorList>
    </citation>
    <scope>NUCLEOTIDE SEQUENCE [LARGE SCALE GENOMIC DNA]</scope>
    <source>
        <strain evidence="5">DSM 45599</strain>
    </source>
</reference>
<dbReference type="PROSITE" id="PS51186">
    <property type="entry name" value="GNAT"/>
    <property type="match status" value="1"/>
</dbReference>
<evidence type="ECO:0000313" key="4">
    <source>
        <dbReference type="EMBL" id="SIN36764.1"/>
    </source>
</evidence>